<reference evidence="5" key="1">
    <citation type="journal article" date="2019" name="Int. J. Syst. Evol. Microbiol.">
        <title>The Global Catalogue of Microorganisms (GCM) 10K type strain sequencing project: providing services to taxonomists for standard genome sequencing and annotation.</title>
        <authorList>
            <consortium name="The Broad Institute Genomics Platform"/>
            <consortium name="The Broad Institute Genome Sequencing Center for Infectious Disease"/>
            <person name="Wu L."/>
            <person name="Ma J."/>
        </authorList>
    </citation>
    <scope>NUCLEOTIDE SEQUENCE [LARGE SCALE GENOMIC DNA]</scope>
    <source>
        <strain evidence="5">KCTC 42808</strain>
    </source>
</reference>
<dbReference type="PROSITE" id="PS50853">
    <property type="entry name" value="FN3"/>
    <property type="match status" value="1"/>
</dbReference>
<name>A0ABW5K221_9FLAO</name>
<accession>A0ABW5K221</accession>
<protein>
    <submittedName>
        <fullName evidence="4">T9SS type A sorting domain-containing protein</fullName>
    </submittedName>
</protein>
<dbReference type="NCBIfam" id="TIGR04183">
    <property type="entry name" value="Por_Secre_tail"/>
    <property type="match status" value="1"/>
</dbReference>
<sequence length="1004" mass="107094">MKKITLYLMMLLSVTAFAQVEIIEDFDSATSWTTSSMQTFGNFACGGAGDSMVHYAEANSTGSATSPNFTAISNGTNLTASFSYNIFIQDSQFPPATYSAPPSGWGSLVLEYSTDGGSTWTTITTIDDSNYTLIDEDTCQDTGAISVGTIAAGADFQARFRSTVNTFTGFRLLVQFDNVSITQLANDVPNCDAALVNPVNGSDTADLDTTLIWEAATGLPTGYTVTVGTNSGGTEVVNTTTTQTSLALTGLAYSTTYYVNIVPYNAIGDATSCTEETFTTRAEPLAGATCGNPIVVDASAISPTTPYFTANDTANFEDNIDDSPCSSYYMNGNDVFYEITPTTDMSVNIELLNIDNNGASIHVVNGCPDVATECVAYVGTYSQTAQRRLENIVLLSGNTYFVVLSNSGSTRTYSYFLNIEQNSCINPTIDTLTPVSDCLNAQFTVNVDVSYLGSATSLTLTDDYVGSADVTNITSTGVVTAGPYPSGTMVNFTLTNDQDSSCSYSDSAYFYCPPVNDECGGAIDLTSTINTDDTCTMFTSATNAGATESLADANTCASSNNNTNDVWFSFVASSEVMILEYLNAEPAPGYNLGGTVQATELLEGSCGALTSIACFETNYVTLSSLSIGNTYYVRNNTRISGEYAQDFDICLKEAPSAPANDACVQAEAISVPVTDNVTETVSGTTVGATLSSDNACNTSGYGDVWYQVAPSTDGLYEFSLEENPASQSGSVYYSIYEGTCGNLIEKTVSCTSNSNYVFELANGTTYFVMVQSSQTTPGLTFDLSVTKLPDAVVNNDCSNPTVLLESSDDSGNNAIMGNLDNSYPSPEACTSSYKSIWYSFTPSLTGMYHFDFTRVGAYYSVYNTDDCSSTSGNYVDGFSCYNSGDKTGELVANNTYLISVHISTTTSNSSEFTLFVYPDPSLGVESNSFEAFKYYPNPVVNTLTVEAKNTISKISIHNIVGQQVQTIVPNNFKSTIGMNELKDGVYFVTVTINNSQQTFKIIKK</sequence>
<dbReference type="EMBL" id="JBHULM010000011">
    <property type="protein sequence ID" value="MFD2542831.1"/>
    <property type="molecule type" value="Genomic_DNA"/>
</dbReference>
<gene>
    <name evidence="4" type="ORF">ACFSSB_10925</name>
</gene>
<evidence type="ECO:0000259" key="3">
    <source>
        <dbReference type="PROSITE" id="PS50853"/>
    </source>
</evidence>
<organism evidence="4 5">
    <name type="scientific">Lacinutrix gracilariae</name>
    <dbReference type="NCBI Taxonomy" id="1747198"/>
    <lineage>
        <taxon>Bacteria</taxon>
        <taxon>Pseudomonadati</taxon>
        <taxon>Bacteroidota</taxon>
        <taxon>Flavobacteriia</taxon>
        <taxon>Flavobacteriales</taxon>
        <taxon>Flavobacteriaceae</taxon>
        <taxon>Lacinutrix</taxon>
    </lineage>
</organism>
<dbReference type="RefSeq" id="WP_379904107.1">
    <property type="nucleotide sequence ID" value="NZ_JBHULM010000011.1"/>
</dbReference>
<dbReference type="InterPro" id="IPR026444">
    <property type="entry name" value="Secre_tail"/>
</dbReference>
<comment type="caution">
    <text evidence="4">The sequence shown here is derived from an EMBL/GenBank/DDBJ whole genome shotgun (WGS) entry which is preliminary data.</text>
</comment>
<dbReference type="InterPro" id="IPR003961">
    <property type="entry name" value="FN3_dom"/>
</dbReference>
<dbReference type="CDD" id="cd00063">
    <property type="entry name" value="FN3"/>
    <property type="match status" value="1"/>
</dbReference>
<feature type="chain" id="PRO_5045300819" evidence="2">
    <location>
        <begin position="19"/>
        <end position="1004"/>
    </location>
</feature>
<dbReference type="Gene3D" id="2.60.120.260">
    <property type="entry name" value="Galactose-binding domain-like"/>
    <property type="match status" value="1"/>
</dbReference>
<dbReference type="InterPro" id="IPR056600">
    <property type="entry name" value="GBD_T9SS_assoc"/>
</dbReference>
<keyword evidence="1 2" id="KW-0732">Signal</keyword>
<feature type="domain" description="Fibronectin type-III" evidence="3">
    <location>
        <begin position="194"/>
        <end position="283"/>
    </location>
</feature>
<dbReference type="InterPro" id="IPR013783">
    <property type="entry name" value="Ig-like_fold"/>
</dbReference>
<dbReference type="Proteomes" id="UP001597467">
    <property type="component" value="Unassembled WGS sequence"/>
</dbReference>
<evidence type="ECO:0000256" key="2">
    <source>
        <dbReference type="SAM" id="SignalP"/>
    </source>
</evidence>
<dbReference type="Pfam" id="PF18962">
    <property type="entry name" value="Por_Secre_tail"/>
    <property type="match status" value="1"/>
</dbReference>
<feature type="signal peptide" evidence="2">
    <location>
        <begin position="1"/>
        <end position="18"/>
    </location>
</feature>
<proteinExistence type="predicted"/>
<keyword evidence="5" id="KW-1185">Reference proteome</keyword>
<dbReference type="SUPFAM" id="SSF49265">
    <property type="entry name" value="Fibronectin type III"/>
    <property type="match status" value="1"/>
</dbReference>
<dbReference type="InterPro" id="IPR036116">
    <property type="entry name" value="FN3_sf"/>
</dbReference>
<evidence type="ECO:0000256" key="1">
    <source>
        <dbReference type="ARBA" id="ARBA00022729"/>
    </source>
</evidence>
<evidence type="ECO:0000313" key="5">
    <source>
        <dbReference type="Proteomes" id="UP001597467"/>
    </source>
</evidence>
<dbReference type="Pfam" id="PF23759">
    <property type="entry name" value="GBD_T9SS_assoc"/>
    <property type="match status" value="3"/>
</dbReference>
<evidence type="ECO:0000313" key="4">
    <source>
        <dbReference type="EMBL" id="MFD2542831.1"/>
    </source>
</evidence>
<dbReference type="Gene3D" id="2.60.40.10">
    <property type="entry name" value="Immunoglobulins"/>
    <property type="match status" value="1"/>
</dbReference>